<dbReference type="Gene3D" id="3.30.200.20">
    <property type="entry name" value="Phosphorylase Kinase, domain 1"/>
    <property type="match status" value="1"/>
</dbReference>
<dbReference type="FunCoup" id="F2US32">
    <property type="interactions" value="1662"/>
</dbReference>
<evidence type="ECO:0000256" key="9">
    <source>
        <dbReference type="PROSITE-ProRule" id="PRU10141"/>
    </source>
</evidence>
<dbReference type="InterPro" id="IPR000719">
    <property type="entry name" value="Prot_kinase_dom"/>
</dbReference>
<dbReference type="PRINTS" id="PR01770">
    <property type="entry name" value="ERK1ERK2MAPK"/>
</dbReference>
<dbReference type="SMART" id="SM00220">
    <property type="entry name" value="S_TKc"/>
    <property type="match status" value="1"/>
</dbReference>
<dbReference type="InterPro" id="IPR017441">
    <property type="entry name" value="Protein_kinase_ATP_BS"/>
</dbReference>
<dbReference type="STRING" id="946362.F2US32"/>
<dbReference type="InterPro" id="IPR050117">
    <property type="entry name" value="MAPK"/>
</dbReference>
<evidence type="ECO:0000256" key="1">
    <source>
        <dbReference type="ARBA" id="ARBA00001946"/>
    </source>
</evidence>
<dbReference type="Pfam" id="PF00069">
    <property type="entry name" value="Pkinase"/>
    <property type="match status" value="1"/>
</dbReference>
<dbReference type="InterPro" id="IPR011009">
    <property type="entry name" value="Kinase-like_dom_sf"/>
</dbReference>
<dbReference type="InParanoid" id="F2US32"/>
<feature type="binding site" evidence="9">
    <location>
        <position position="60"/>
    </location>
    <ligand>
        <name>ATP</name>
        <dbReference type="ChEBI" id="CHEBI:30616"/>
    </ligand>
</feature>
<dbReference type="FunFam" id="1.10.510.10:FF:000098">
    <property type="entry name" value="Mitogen-activated protein kinase 1"/>
    <property type="match status" value="1"/>
</dbReference>
<proteinExistence type="inferred from homology"/>
<evidence type="ECO:0000256" key="3">
    <source>
        <dbReference type="ARBA" id="ARBA00022527"/>
    </source>
</evidence>
<dbReference type="Proteomes" id="UP000007799">
    <property type="component" value="Unassembled WGS sequence"/>
</dbReference>
<evidence type="ECO:0000256" key="4">
    <source>
        <dbReference type="ARBA" id="ARBA00022553"/>
    </source>
</evidence>
<dbReference type="Gene3D" id="1.10.510.10">
    <property type="entry name" value="Transferase(Phosphotransferase) domain 1"/>
    <property type="match status" value="1"/>
</dbReference>
<feature type="domain" description="Protein kinase" evidence="11">
    <location>
        <begin position="30"/>
        <end position="323"/>
    </location>
</feature>
<sequence length="343" mass="39022">MSMDTATDAAQPAVAPLDVQGRSFNITPRYQEGQLVGEGAYGMVISALDTKTGQRVAVKKVTPLTHQTFCQRTLREIILLSRLKHDNIVNLMNVIAGDEQPLSEVYLVLNLMETDLHKLLKSLNRRGECLSPSHTCFFLYQMFLGIKYIHSANVIHRDLKPGNMLINVSNCDLRICDFGLARVYDPTFTQKGELTEYVATRWYRAPEVMVRQRAYSKAMDIWSLGCILAEMLSNRAIFPGKNYLDQINKILDIIGSPDDESLREIPNERSRGYLMALPQRDRKDFTELYPQQPPHVLDLLQKLLEFSPSRRPTAEAALDHPYFEDYHDPADEVLVAARAFCSL</sequence>
<dbReference type="eggNOG" id="KOG0660">
    <property type="taxonomic scope" value="Eukaryota"/>
</dbReference>
<protein>
    <submittedName>
        <fullName evidence="12">CMGC/MAPK/ERK1 protein kinase</fullName>
    </submittedName>
</protein>
<dbReference type="FunFam" id="3.30.200.20:FF:000046">
    <property type="entry name" value="Mitogen-activated protein kinase"/>
    <property type="match status" value="1"/>
</dbReference>
<dbReference type="GeneID" id="16068528"/>
<evidence type="ECO:0000313" key="12">
    <source>
        <dbReference type="EMBL" id="EGD80437.1"/>
    </source>
</evidence>
<evidence type="ECO:0000256" key="8">
    <source>
        <dbReference type="ARBA" id="ARBA00022840"/>
    </source>
</evidence>
<gene>
    <name evidence="12" type="ORF">PTSG_11082</name>
</gene>
<evidence type="ECO:0000256" key="2">
    <source>
        <dbReference type="ARBA" id="ARBA00008832"/>
    </source>
</evidence>
<dbReference type="OMA" id="FINNHPY"/>
<dbReference type="GO" id="GO:0004707">
    <property type="term" value="F:MAP kinase activity"/>
    <property type="evidence" value="ECO:0007669"/>
    <property type="project" value="InterPro"/>
</dbReference>
<name>F2US32_SALR5</name>
<dbReference type="PROSITE" id="PS00108">
    <property type="entry name" value="PROTEIN_KINASE_ST"/>
    <property type="match status" value="1"/>
</dbReference>
<reference evidence="12" key="1">
    <citation type="submission" date="2009-08" db="EMBL/GenBank/DDBJ databases">
        <title>Annotation of Salpingoeca rosetta.</title>
        <authorList>
            <consortium name="The Broad Institute Genome Sequencing Platform"/>
            <person name="Russ C."/>
            <person name="Cuomo C."/>
            <person name="Burger G."/>
            <person name="Gray M.W."/>
            <person name="Holland P.W.H."/>
            <person name="King N."/>
            <person name="Lang F.B.F."/>
            <person name="Roger A.J."/>
            <person name="Ruiz-Trillo I."/>
            <person name="Young S.K."/>
            <person name="Zeng Q."/>
            <person name="Gargeya S."/>
            <person name="Alvarado L."/>
            <person name="Berlin A."/>
            <person name="Chapman S.B."/>
            <person name="Chen Z."/>
            <person name="Freedman E."/>
            <person name="Gellesch M."/>
            <person name="Goldberg J."/>
            <person name="Griggs A."/>
            <person name="Gujja S."/>
            <person name="Heilman E."/>
            <person name="Heiman D."/>
            <person name="Howarth C."/>
            <person name="Mehta T."/>
            <person name="Neiman D."/>
            <person name="Pearson M."/>
            <person name="Roberts A."/>
            <person name="Saif S."/>
            <person name="Shea T."/>
            <person name="Shenoy N."/>
            <person name="Sisk P."/>
            <person name="Stolte C."/>
            <person name="Sykes S."/>
            <person name="White J."/>
            <person name="Yandava C."/>
            <person name="Haas B."/>
            <person name="Nusbaum C."/>
            <person name="Birren B."/>
        </authorList>
    </citation>
    <scope>NUCLEOTIDE SEQUENCE [LARGE SCALE GENOMIC DNA]</scope>
    <source>
        <strain evidence="12">ATCC 50818</strain>
    </source>
</reference>
<dbReference type="GO" id="GO:0005524">
    <property type="term" value="F:ATP binding"/>
    <property type="evidence" value="ECO:0007669"/>
    <property type="project" value="UniProtKB-UniRule"/>
</dbReference>
<dbReference type="PROSITE" id="PS00107">
    <property type="entry name" value="PROTEIN_KINASE_ATP"/>
    <property type="match status" value="1"/>
</dbReference>
<accession>F2US32</accession>
<keyword evidence="5" id="KW-0808">Transferase</keyword>
<comment type="similarity">
    <text evidence="2">Belongs to the protein kinase superfamily. CMGC Ser/Thr protein kinase family. MAP kinase subfamily.</text>
</comment>
<dbReference type="PANTHER" id="PTHR24055">
    <property type="entry name" value="MITOGEN-ACTIVATED PROTEIN KINASE"/>
    <property type="match status" value="1"/>
</dbReference>
<evidence type="ECO:0000259" key="11">
    <source>
        <dbReference type="PROSITE" id="PS50011"/>
    </source>
</evidence>
<dbReference type="RefSeq" id="XP_004988001.1">
    <property type="nucleotide sequence ID" value="XM_004987944.1"/>
</dbReference>
<dbReference type="EMBL" id="GL832993">
    <property type="protein sequence ID" value="EGD80437.1"/>
    <property type="molecule type" value="Genomic_DNA"/>
</dbReference>
<evidence type="ECO:0000313" key="13">
    <source>
        <dbReference type="Proteomes" id="UP000007799"/>
    </source>
</evidence>
<keyword evidence="6 9" id="KW-0547">Nucleotide-binding</keyword>
<dbReference type="KEGG" id="sre:PTSG_11082"/>
<evidence type="ECO:0000256" key="10">
    <source>
        <dbReference type="RuleBase" id="RU000304"/>
    </source>
</evidence>
<keyword evidence="7 12" id="KW-0418">Kinase</keyword>
<keyword evidence="4" id="KW-0597">Phosphoprotein</keyword>
<evidence type="ECO:0000256" key="7">
    <source>
        <dbReference type="ARBA" id="ARBA00022777"/>
    </source>
</evidence>
<dbReference type="SUPFAM" id="SSF56112">
    <property type="entry name" value="Protein kinase-like (PK-like)"/>
    <property type="match status" value="1"/>
</dbReference>
<organism evidence="13">
    <name type="scientific">Salpingoeca rosetta (strain ATCC 50818 / BSB-021)</name>
    <dbReference type="NCBI Taxonomy" id="946362"/>
    <lineage>
        <taxon>Eukaryota</taxon>
        <taxon>Choanoflagellata</taxon>
        <taxon>Craspedida</taxon>
        <taxon>Salpingoecidae</taxon>
        <taxon>Salpingoeca</taxon>
    </lineage>
</organism>
<evidence type="ECO:0000256" key="5">
    <source>
        <dbReference type="ARBA" id="ARBA00022679"/>
    </source>
</evidence>
<comment type="cofactor">
    <cofactor evidence="1">
        <name>Mg(2+)</name>
        <dbReference type="ChEBI" id="CHEBI:18420"/>
    </cofactor>
</comment>
<dbReference type="InterPro" id="IPR008271">
    <property type="entry name" value="Ser/Thr_kinase_AS"/>
</dbReference>
<dbReference type="OrthoDB" id="192887at2759"/>
<dbReference type="PIRSF" id="PIRSF000654">
    <property type="entry name" value="Integrin-linked_kinase"/>
    <property type="match status" value="1"/>
</dbReference>
<dbReference type="InterPro" id="IPR008349">
    <property type="entry name" value="MAPK_ERK1/2"/>
</dbReference>
<dbReference type="PROSITE" id="PS50011">
    <property type="entry name" value="PROTEIN_KINASE_DOM"/>
    <property type="match status" value="1"/>
</dbReference>
<keyword evidence="3 10" id="KW-0723">Serine/threonine-protein kinase</keyword>
<dbReference type="AlphaFoldDB" id="F2US32"/>
<keyword evidence="13" id="KW-1185">Reference proteome</keyword>
<keyword evidence="8 9" id="KW-0067">ATP-binding</keyword>
<evidence type="ECO:0000256" key="6">
    <source>
        <dbReference type="ARBA" id="ARBA00022741"/>
    </source>
</evidence>